<dbReference type="OrthoDB" id="5583528at2759"/>
<reference evidence="3" key="2">
    <citation type="submission" date="2009-11" db="EMBL/GenBank/DDBJ databases">
        <title>The Genome Sequence of Allomyces macrogynus strain ATCC 38327.</title>
        <authorList>
            <consortium name="The Broad Institute Genome Sequencing Platform"/>
            <person name="Russ C."/>
            <person name="Cuomo C."/>
            <person name="Shea T."/>
            <person name="Young S.K."/>
            <person name="Zeng Q."/>
            <person name="Koehrsen M."/>
            <person name="Haas B."/>
            <person name="Borodovsky M."/>
            <person name="Guigo R."/>
            <person name="Alvarado L."/>
            <person name="Berlin A."/>
            <person name="Borenstein D."/>
            <person name="Chen Z."/>
            <person name="Engels R."/>
            <person name="Freedman E."/>
            <person name="Gellesch M."/>
            <person name="Goldberg J."/>
            <person name="Griggs A."/>
            <person name="Gujja S."/>
            <person name="Heiman D."/>
            <person name="Hepburn T."/>
            <person name="Howarth C."/>
            <person name="Jen D."/>
            <person name="Larson L."/>
            <person name="Lewis B."/>
            <person name="Mehta T."/>
            <person name="Park D."/>
            <person name="Pearson M."/>
            <person name="Roberts A."/>
            <person name="Saif S."/>
            <person name="Shenoy N."/>
            <person name="Sisk P."/>
            <person name="Stolte C."/>
            <person name="Sykes S."/>
            <person name="Walk T."/>
            <person name="White J."/>
            <person name="Yandava C."/>
            <person name="Burger G."/>
            <person name="Gray M.W."/>
            <person name="Holland P.W.H."/>
            <person name="King N."/>
            <person name="Lang F.B.F."/>
            <person name="Roger A.J."/>
            <person name="Ruiz-Trillo I."/>
            <person name="Lander E."/>
            <person name="Nusbaum C."/>
        </authorList>
    </citation>
    <scope>NUCLEOTIDE SEQUENCE [LARGE SCALE GENOMIC DNA]</scope>
    <source>
        <strain evidence="3">ATCC 38327</strain>
    </source>
</reference>
<proteinExistence type="predicted"/>
<dbReference type="AlphaFoldDB" id="A0A0L0T7X7"/>
<evidence type="ECO:0000313" key="3">
    <source>
        <dbReference type="Proteomes" id="UP000054350"/>
    </source>
</evidence>
<accession>A0A0L0T7X7</accession>
<keyword evidence="3" id="KW-1185">Reference proteome</keyword>
<gene>
    <name evidence="2" type="ORF">AMAG_15416</name>
</gene>
<evidence type="ECO:0000313" key="2">
    <source>
        <dbReference type="EMBL" id="KNE70659.1"/>
    </source>
</evidence>
<feature type="compositionally biased region" description="Low complexity" evidence="1">
    <location>
        <begin position="217"/>
        <end position="230"/>
    </location>
</feature>
<dbReference type="VEuPathDB" id="FungiDB:AMAG_15416"/>
<dbReference type="EMBL" id="GG745367">
    <property type="protein sequence ID" value="KNE70659.1"/>
    <property type="molecule type" value="Genomic_DNA"/>
</dbReference>
<reference evidence="2 3" key="1">
    <citation type="submission" date="2009-11" db="EMBL/GenBank/DDBJ databases">
        <title>Annotation of Allomyces macrogynus ATCC 38327.</title>
        <authorList>
            <consortium name="The Broad Institute Genome Sequencing Platform"/>
            <person name="Russ C."/>
            <person name="Cuomo C."/>
            <person name="Burger G."/>
            <person name="Gray M.W."/>
            <person name="Holland P.W.H."/>
            <person name="King N."/>
            <person name="Lang F.B.F."/>
            <person name="Roger A.J."/>
            <person name="Ruiz-Trillo I."/>
            <person name="Young S.K."/>
            <person name="Zeng Q."/>
            <person name="Gargeya S."/>
            <person name="Fitzgerald M."/>
            <person name="Haas B."/>
            <person name="Abouelleil A."/>
            <person name="Alvarado L."/>
            <person name="Arachchi H.M."/>
            <person name="Berlin A."/>
            <person name="Chapman S.B."/>
            <person name="Gearin G."/>
            <person name="Goldberg J."/>
            <person name="Griggs A."/>
            <person name="Gujja S."/>
            <person name="Hansen M."/>
            <person name="Heiman D."/>
            <person name="Howarth C."/>
            <person name="Larimer J."/>
            <person name="Lui A."/>
            <person name="MacDonald P.J.P."/>
            <person name="McCowen C."/>
            <person name="Montmayeur A."/>
            <person name="Murphy C."/>
            <person name="Neiman D."/>
            <person name="Pearson M."/>
            <person name="Priest M."/>
            <person name="Roberts A."/>
            <person name="Saif S."/>
            <person name="Shea T."/>
            <person name="Sisk P."/>
            <person name="Stolte C."/>
            <person name="Sykes S."/>
            <person name="Wortman J."/>
            <person name="Nusbaum C."/>
            <person name="Birren B."/>
        </authorList>
    </citation>
    <scope>NUCLEOTIDE SEQUENCE [LARGE SCALE GENOMIC DNA]</scope>
    <source>
        <strain evidence="2 3">ATCC 38327</strain>
    </source>
</reference>
<sequence>MPPPDPSQTTTAPMRGITLYFDPGPAKVRSRYGWAGKFMPGHCFLCTACLSAELAEYPCPRLAQGQNCPIAKELSNSSRSSSVRVSLATTGPACRALLAESPHWSAAEKHVRKTLGENEAFAVVLCRRFCLGRWRAAVAEDEGGDKSHGESAAGPVVPTPPSSASSTLFPVAVPESATRLKNPAPPRRRRARDVDRSADLAPAEKRARFMSPDHTNPLPQSSPSFSTPSASSPLIALAIGHMQLQARMAHLEMLRTRLATRERMHALGYSKEEIDRALADSAAQGG</sequence>
<name>A0A0L0T7X7_ALLM3</name>
<feature type="compositionally biased region" description="Basic and acidic residues" evidence="1">
    <location>
        <begin position="192"/>
        <end position="207"/>
    </location>
</feature>
<evidence type="ECO:0000256" key="1">
    <source>
        <dbReference type="SAM" id="MobiDB-lite"/>
    </source>
</evidence>
<dbReference type="Proteomes" id="UP000054350">
    <property type="component" value="Unassembled WGS sequence"/>
</dbReference>
<protein>
    <submittedName>
        <fullName evidence="2">Uncharacterized protein</fullName>
    </submittedName>
</protein>
<feature type="region of interest" description="Disordered" evidence="1">
    <location>
        <begin position="141"/>
        <end position="230"/>
    </location>
</feature>
<feature type="compositionally biased region" description="Low complexity" evidence="1">
    <location>
        <begin position="151"/>
        <end position="167"/>
    </location>
</feature>
<organism evidence="2 3">
    <name type="scientific">Allomyces macrogynus (strain ATCC 38327)</name>
    <name type="common">Allomyces javanicus var. macrogynus</name>
    <dbReference type="NCBI Taxonomy" id="578462"/>
    <lineage>
        <taxon>Eukaryota</taxon>
        <taxon>Fungi</taxon>
        <taxon>Fungi incertae sedis</taxon>
        <taxon>Blastocladiomycota</taxon>
        <taxon>Blastocladiomycetes</taxon>
        <taxon>Blastocladiales</taxon>
        <taxon>Blastocladiaceae</taxon>
        <taxon>Allomyces</taxon>
    </lineage>
</organism>